<protein>
    <submittedName>
        <fullName evidence="2">Uncharacterized protein</fullName>
    </submittedName>
</protein>
<keyword evidence="1" id="KW-1133">Transmembrane helix</keyword>
<dbReference type="AlphaFoldDB" id="A0AA43Q291"/>
<dbReference type="EMBL" id="JAQSDF010000008">
    <property type="protein sequence ID" value="MDI1230433.1"/>
    <property type="molecule type" value="Genomic_DNA"/>
</dbReference>
<name>A0AA43Q291_9GAMM</name>
<evidence type="ECO:0000313" key="3">
    <source>
        <dbReference type="Proteomes" id="UP001160519"/>
    </source>
</evidence>
<sequence>MKKILLSCLAVVLIIEEWLWDALSAFGHSLIRWLNLETVEQWLSQTSPPLALVAFSIPLIIVTPINLVAFGLLAHGLIVQGILLELLAKLLGTVLIARVFALTKPQLLTFTFLRVIYTTVTGWLQWAHQKVTETPVYRWSKQFKAEAKARFAAWFN</sequence>
<proteinExistence type="predicted"/>
<accession>A0AA43Q291</accession>
<feature type="transmembrane region" description="Helical" evidence="1">
    <location>
        <begin position="51"/>
        <end position="74"/>
    </location>
</feature>
<evidence type="ECO:0000313" key="2">
    <source>
        <dbReference type="EMBL" id="MDI1230433.1"/>
    </source>
</evidence>
<organism evidence="2 3">
    <name type="scientific">Candidatus Methylobacter titanis</name>
    <dbReference type="NCBI Taxonomy" id="3053457"/>
    <lineage>
        <taxon>Bacteria</taxon>
        <taxon>Pseudomonadati</taxon>
        <taxon>Pseudomonadota</taxon>
        <taxon>Gammaproteobacteria</taxon>
        <taxon>Methylococcales</taxon>
        <taxon>Methylococcaceae</taxon>
        <taxon>Methylobacter</taxon>
    </lineage>
</organism>
<feature type="transmembrane region" description="Helical" evidence="1">
    <location>
        <begin position="81"/>
        <end position="101"/>
    </location>
</feature>
<evidence type="ECO:0000256" key="1">
    <source>
        <dbReference type="SAM" id="Phobius"/>
    </source>
</evidence>
<keyword evidence="3" id="KW-1185">Reference proteome</keyword>
<keyword evidence="1" id="KW-0812">Transmembrane</keyword>
<reference evidence="2" key="1">
    <citation type="submission" date="2023-01" db="EMBL/GenBank/DDBJ databases">
        <title>Biogeochemical cycle of methane in antarctic sediments.</title>
        <authorList>
            <person name="Roldan D.M."/>
            <person name="Menes R.J."/>
        </authorList>
    </citation>
    <scope>NUCLEOTIDE SEQUENCE [LARGE SCALE GENOMIC DNA]</scope>
    <source>
        <strain evidence="2">K-2018 MAG008</strain>
    </source>
</reference>
<dbReference type="Proteomes" id="UP001160519">
    <property type="component" value="Unassembled WGS sequence"/>
</dbReference>
<gene>
    <name evidence="2" type="ORF">PSU93_04690</name>
</gene>
<keyword evidence="1" id="KW-0472">Membrane</keyword>
<comment type="caution">
    <text evidence="2">The sequence shown here is derived from an EMBL/GenBank/DDBJ whole genome shotgun (WGS) entry which is preliminary data.</text>
</comment>